<evidence type="ECO:0000256" key="9">
    <source>
        <dbReference type="ARBA" id="ARBA00023306"/>
    </source>
</evidence>
<dbReference type="PANTHER" id="PTHR30560">
    <property type="entry name" value="TRIGGER FACTOR CHAPERONE AND PEPTIDYL-PROLYL CIS/TRANS ISOMERASE"/>
    <property type="match status" value="1"/>
</dbReference>
<keyword evidence="6 11" id="KW-0697">Rotamase</keyword>
<dbReference type="RefSeq" id="WP_253446405.1">
    <property type="nucleotide sequence ID" value="NZ_JALJYF010000001.1"/>
</dbReference>
<dbReference type="Gene3D" id="3.30.70.1050">
    <property type="entry name" value="Trigger factor ribosome-binding domain"/>
    <property type="match status" value="1"/>
</dbReference>
<evidence type="ECO:0000256" key="4">
    <source>
        <dbReference type="ARBA" id="ARBA00016902"/>
    </source>
</evidence>
<comment type="function">
    <text evidence="11">Involved in protein export. Acts as a chaperone by maintaining the newly synthesized protein in an open conformation. Functions as a peptidyl-prolyl cis-trans isomerase.</text>
</comment>
<evidence type="ECO:0000256" key="12">
    <source>
        <dbReference type="PROSITE-ProRule" id="PRU00277"/>
    </source>
</evidence>
<comment type="caution">
    <text evidence="15">The sequence shown here is derived from an EMBL/GenBank/DDBJ whole genome shotgun (WGS) entry which is preliminary data.</text>
</comment>
<evidence type="ECO:0000313" key="15">
    <source>
        <dbReference type="EMBL" id="MCP1727084.1"/>
    </source>
</evidence>
<dbReference type="PIRSF" id="PIRSF003095">
    <property type="entry name" value="Trigger_factor"/>
    <property type="match status" value="1"/>
</dbReference>
<proteinExistence type="inferred from homology"/>
<dbReference type="InterPro" id="IPR008880">
    <property type="entry name" value="Trigger_fac_C"/>
</dbReference>
<comment type="similarity">
    <text evidence="2 11 13">Belongs to the FKBP-type PPIase family. Tig subfamily.</text>
</comment>
<keyword evidence="11" id="KW-0963">Cytoplasm</keyword>
<dbReference type="PROSITE" id="PS50059">
    <property type="entry name" value="FKBP_PPIASE"/>
    <property type="match status" value="1"/>
</dbReference>
<dbReference type="Gene3D" id="3.10.50.40">
    <property type="match status" value="1"/>
</dbReference>
<dbReference type="InterPro" id="IPR036611">
    <property type="entry name" value="Trigger_fac_ribosome-bd_sf"/>
</dbReference>
<feature type="domain" description="PPIase FKBP-type" evidence="14">
    <location>
        <begin position="161"/>
        <end position="246"/>
    </location>
</feature>
<dbReference type="SUPFAM" id="SSF102735">
    <property type="entry name" value="Trigger factor ribosome-binding domain"/>
    <property type="match status" value="1"/>
</dbReference>
<dbReference type="EC" id="5.2.1.8" evidence="3 11"/>
<dbReference type="InterPro" id="IPR008881">
    <property type="entry name" value="Trigger_fac_ribosome-bd_bac"/>
</dbReference>
<evidence type="ECO:0000256" key="10">
    <source>
        <dbReference type="ARBA" id="ARBA00029986"/>
    </source>
</evidence>
<comment type="catalytic activity">
    <reaction evidence="1 11 12">
        <text>[protein]-peptidylproline (omega=180) = [protein]-peptidylproline (omega=0)</text>
        <dbReference type="Rhea" id="RHEA:16237"/>
        <dbReference type="Rhea" id="RHEA-COMP:10747"/>
        <dbReference type="Rhea" id="RHEA-COMP:10748"/>
        <dbReference type="ChEBI" id="CHEBI:83833"/>
        <dbReference type="ChEBI" id="CHEBI:83834"/>
        <dbReference type="EC" id="5.2.1.8"/>
    </reaction>
</comment>
<sequence length="433" mass="48811">MQVSVESDGGLKRRMKVQVPAERVDQEVDSRLRDLGRKAKLPGFRPGKVPFKVMRQQYGDQVRAEVINEVVRSTWSEALEQESLRPAGGPEINEVHSKPGEELEYEASFEIYPEIELESIAGETVERPKVEITEDDVDAMLENLRSQHADWKVVERGAEEGDQVRLDFEGRIDGEVFEGGSGEDVSIELGAGRLLKDFEEGLKGAKAGDDLTLKVNFPEDYGSEDLAGKQAEFSVKVHEVQEKDLPELNDEFCEKFGITEGGVDKLREEVKDNMGRELDQTVRGQVKEAVMEKLLAKHEVDVPQAMVDQEIESLKQDTMQRMGIQDPSQAPELPNDMFQEQASRRVKLGLLMGEVIKKHELKPEEPHITKVLERLTAGQPNGEEMAKQYRANPQAMQQIQSMALEEQVVDALLGEVEIKDVEKGFRDVMNFQQ</sequence>
<dbReference type="InterPro" id="IPR005215">
    <property type="entry name" value="Trig_fac"/>
</dbReference>
<keyword evidence="5 11" id="KW-0132">Cell division</keyword>
<dbReference type="Pfam" id="PF00254">
    <property type="entry name" value="FKBP_C"/>
    <property type="match status" value="1"/>
</dbReference>
<dbReference type="Pfam" id="PF05697">
    <property type="entry name" value="Trigger_N"/>
    <property type="match status" value="1"/>
</dbReference>
<name>A0ABT1G705_9GAMM</name>
<dbReference type="PANTHER" id="PTHR30560:SF3">
    <property type="entry name" value="TRIGGER FACTOR-LIKE PROTEIN TIG, CHLOROPLASTIC"/>
    <property type="match status" value="1"/>
</dbReference>
<keyword evidence="8 11" id="KW-0413">Isomerase</keyword>
<dbReference type="InterPro" id="IPR046357">
    <property type="entry name" value="PPIase_dom_sf"/>
</dbReference>
<comment type="subcellular location">
    <subcellularLocation>
        <location evidence="11">Cytoplasm</location>
    </subcellularLocation>
    <text evidence="11">About half TF is bound to the ribosome near the polypeptide exit tunnel while the other half is free in the cytoplasm.</text>
</comment>
<keyword evidence="9 11" id="KW-0131">Cell cycle</keyword>
<dbReference type="NCBIfam" id="TIGR00115">
    <property type="entry name" value="tig"/>
    <property type="match status" value="1"/>
</dbReference>
<evidence type="ECO:0000256" key="3">
    <source>
        <dbReference type="ARBA" id="ARBA00013194"/>
    </source>
</evidence>
<dbReference type="InterPro" id="IPR001179">
    <property type="entry name" value="PPIase_FKBP_dom"/>
</dbReference>
<dbReference type="Gene3D" id="1.10.3120.10">
    <property type="entry name" value="Trigger factor, C-terminal domain"/>
    <property type="match status" value="1"/>
</dbReference>
<dbReference type="Pfam" id="PF05698">
    <property type="entry name" value="Trigger_C"/>
    <property type="match status" value="1"/>
</dbReference>
<evidence type="ECO:0000256" key="6">
    <source>
        <dbReference type="ARBA" id="ARBA00023110"/>
    </source>
</evidence>
<evidence type="ECO:0000259" key="14">
    <source>
        <dbReference type="PROSITE" id="PS50059"/>
    </source>
</evidence>
<keyword evidence="7 11" id="KW-0143">Chaperone</keyword>
<dbReference type="EMBL" id="JALJYF010000001">
    <property type="protein sequence ID" value="MCP1727084.1"/>
    <property type="molecule type" value="Genomic_DNA"/>
</dbReference>
<evidence type="ECO:0000256" key="2">
    <source>
        <dbReference type="ARBA" id="ARBA00005464"/>
    </source>
</evidence>
<evidence type="ECO:0000256" key="5">
    <source>
        <dbReference type="ARBA" id="ARBA00022618"/>
    </source>
</evidence>
<keyword evidence="16" id="KW-1185">Reference proteome</keyword>
<dbReference type="SUPFAM" id="SSF54534">
    <property type="entry name" value="FKBP-like"/>
    <property type="match status" value="1"/>
</dbReference>
<comment type="domain">
    <text evidence="11">Consists of 3 domains; the N-terminus binds the ribosome, the middle domain has PPIase activity, while the C-terminus has intrinsic chaperone activity on its own.</text>
</comment>
<evidence type="ECO:0000256" key="13">
    <source>
        <dbReference type="RuleBase" id="RU003914"/>
    </source>
</evidence>
<accession>A0ABT1G705</accession>
<organism evidence="15 16">
    <name type="scientific">Natronospira proteinivora</name>
    <dbReference type="NCBI Taxonomy" id="1807133"/>
    <lineage>
        <taxon>Bacteria</taxon>
        <taxon>Pseudomonadati</taxon>
        <taxon>Pseudomonadota</taxon>
        <taxon>Gammaproteobacteria</taxon>
        <taxon>Natronospirales</taxon>
        <taxon>Natronospiraceae</taxon>
        <taxon>Natronospira</taxon>
    </lineage>
</organism>
<gene>
    <name evidence="11" type="primary">tig</name>
    <name evidence="15" type="ORF">J2T60_001049</name>
</gene>
<protein>
    <recommendedName>
        <fullName evidence="4 11">Trigger factor</fullName>
        <shortName evidence="11">TF</shortName>
        <ecNumber evidence="3 11">5.2.1.8</ecNumber>
    </recommendedName>
    <alternativeName>
        <fullName evidence="10 11">PPIase</fullName>
    </alternativeName>
</protein>
<dbReference type="HAMAP" id="MF_00303">
    <property type="entry name" value="Trigger_factor_Tig"/>
    <property type="match status" value="1"/>
</dbReference>
<reference evidence="15 16" key="1">
    <citation type="submission" date="2022-03" db="EMBL/GenBank/DDBJ databases">
        <title>Genomic Encyclopedia of Type Strains, Phase III (KMG-III): the genomes of soil and plant-associated and newly described type strains.</title>
        <authorList>
            <person name="Whitman W."/>
        </authorList>
    </citation>
    <scope>NUCLEOTIDE SEQUENCE [LARGE SCALE GENOMIC DNA]</scope>
    <source>
        <strain evidence="15 16">BSker1</strain>
    </source>
</reference>
<evidence type="ECO:0000256" key="11">
    <source>
        <dbReference type="HAMAP-Rule" id="MF_00303"/>
    </source>
</evidence>
<dbReference type="SUPFAM" id="SSF109998">
    <property type="entry name" value="Triger factor/SurA peptide-binding domain-like"/>
    <property type="match status" value="1"/>
</dbReference>
<dbReference type="InterPro" id="IPR027304">
    <property type="entry name" value="Trigger_fact/SurA_dom_sf"/>
</dbReference>
<evidence type="ECO:0000256" key="8">
    <source>
        <dbReference type="ARBA" id="ARBA00023235"/>
    </source>
</evidence>
<evidence type="ECO:0000256" key="7">
    <source>
        <dbReference type="ARBA" id="ARBA00023186"/>
    </source>
</evidence>
<evidence type="ECO:0000313" key="16">
    <source>
        <dbReference type="Proteomes" id="UP001523550"/>
    </source>
</evidence>
<dbReference type="Proteomes" id="UP001523550">
    <property type="component" value="Unassembled WGS sequence"/>
</dbReference>
<evidence type="ECO:0000256" key="1">
    <source>
        <dbReference type="ARBA" id="ARBA00000971"/>
    </source>
</evidence>
<dbReference type="InterPro" id="IPR037041">
    <property type="entry name" value="Trigger_fac_C_sf"/>
</dbReference>